<reference evidence="1 2" key="1">
    <citation type="journal article" date="2015" name="Appl. Environ. Microbiol.">
        <title>Aerobic and Anaerobic Thiosulfate Oxidation by a Cold-Adapted, Subglacial Chemoautotroph.</title>
        <authorList>
            <person name="Harrold Z.R."/>
            <person name="Skidmore M.L."/>
            <person name="Hamilton T.L."/>
            <person name="Desch L."/>
            <person name="Amada K."/>
            <person name="van Gelder W."/>
            <person name="Glover K."/>
            <person name="Roden E.E."/>
            <person name="Boyd E.S."/>
        </authorList>
    </citation>
    <scope>NUCLEOTIDE SEQUENCE [LARGE SCALE GENOMIC DNA]</scope>
    <source>
        <strain evidence="1 2">RG</strain>
    </source>
</reference>
<evidence type="ECO:0000313" key="1">
    <source>
        <dbReference type="EMBL" id="KVW99569.1"/>
    </source>
</evidence>
<dbReference type="Proteomes" id="UP000064243">
    <property type="component" value="Unassembled WGS sequence"/>
</dbReference>
<gene>
    <name evidence="1" type="ORF">ABW22_01145</name>
</gene>
<keyword evidence="2" id="KW-1185">Reference proteome</keyword>
<dbReference type="PATRIC" id="fig|36861.3.peg.1955"/>
<sequence>MKSVYVYYRIDPVQASLAATRIDALLDTMATPCSQPPRRLNRCDDAATWMEIYEGIADFAAFAAALNAAVQTADCAAFTRGERHLECFFRTDR</sequence>
<protein>
    <recommendedName>
        <fullName evidence="3">DUF4936 domain-containing protein</fullName>
    </recommendedName>
</protein>
<dbReference type="RefSeq" id="WP_059751118.1">
    <property type="nucleotide sequence ID" value="NZ_LDUG01000003.1"/>
</dbReference>
<name>A0A119CYB9_THIDE</name>
<organism evidence="1 2">
    <name type="scientific">Thiobacillus denitrificans</name>
    <dbReference type="NCBI Taxonomy" id="36861"/>
    <lineage>
        <taxon>Bacteria</taxon>
        <taxon>Pseudomonadati</taxon>
        <taxon>Pseudomonadota</taxon>
        <taxon>Betaproteobacteria</taxon>
        <taxon>Nitrosomonadales</taxon>
        <taxon>Thiobacillaceae</taxon>
        <taxon>Thiobacillus</taxon>
    </lineage>
</organism>
<dbReference type="InterPro" id="IPR032556">
    <property type="entry name" value="DUF4936"/>
</dbReference>
<evidence type="ECO:0000313" key="2">
    <source>
        <dbReference type="Proteomes" id="UP000064243"/>
    </source>
</evidence>
<evidence type="ECO:0008006" key="3">
    <source>
        <dbReference type="Google" id="ProtNLM"/>
    </source>
</evidence>
<dbReference type="AlphaFoldDB" id="A0A119CYB9"/>
<comment type="caution">
    <text evidence="1">The sequence shown here is derived from an EMBL/GenBank/DDBJ whole genome shotgun (WGS) entry which is preliminary data.</text>
</comment>
<dbReference type="Pfam" id="PF16290">
    <property type="entry name" value="DUF4936"/>
    <property type="match status" value="1"/>
</dbReference>
<dbReference type="OrthoDB" id="8527613at2"/>
<proteinExistence type="predicted"/>
<dbReference type="EMBL" id="LDUG01000003">
    <property type="protein sequence ID" value="KVW99569.1"/>
    <property type="molecule type" value="Genomic_DNA"/>
</dbReference>
<accession>A0A119CYB9</accession>